<evidence type="ECO:0000256" key="1">
    <source>
        <dbReference type="SAM" id="MobiDB-lite"/>
    </source>
</evidence>
<accession>A0A498C474</accession>
<dbReference type="OrthoDB" id="3261064at2"/>
<protein>
    <submittedName>
        <fullName evidence="3">Uncharacterized protein DUF222</fullName>
    </submittedName>
</protein>
<dbReference type="Proteomes" id="UP000273158">
    <property type="component" value="Unassembled WGS sequence"/>
</dbReference>
<name>A0A498C474_9MICO</name>
<dbReference type="InterPro" id="IPR003615">
    <property type="entry name" value="HNH_nuc"/>
</dbReference>
<gene>
    <name evidence="3" type="ORF">C7474_1936</name>
</gene>
<dbReference type="RefSeq" id="WP_121059469.1">
    <property type="nucleotide sequence ID" value="NZ_RCDB01000003.1"/>
</dbReference>
<reference evidence="3 4" key="1">
    <citation type="journal article" date="2015" name="Stand. Genomic Sci.">
        <title>Genomic Encyclopedia of Bacterial and Archaeal Type Strains, Phase III: the genomes of soil and plant-associated and newly described type strains.</title>
        <authorList>
            <person name="Whitman W.B."/>
            <person name="Woyke T."/>
            <person name="Klenk H.P."/>
            <person name="Zhou Y."/>
            <person name="Lilburn T.G."/>
            <person name="Beck B.J."/>
            <person name="De Vos P."/>
            <person name="Vandamme P."/>
            <person name="Eisen J.A."/>
            <person name="Garrity G."/>
            <person name="Hugenholtz P."/>
            <person name="Kyrpides N.C."/>
        </authorList>
    </citation>
    <scope>NUCLEOTIDE SEQUENCE [LARGE SCALE GENOMIC DNA]</scope>
    <source>
        <strain evidence="3 4">S2T63</strain>
    </source>
</reference>
<organism evidence="3 4">
    <name type="scientific">Microbacterium telephonicum</name>
    <dbReference type="NCBI Taxonomy" id="1714841"/>
    <lineage>
        <taxon>Bacteria</taxon>
        <taxon>Bacillati</taxon>
        <taxon>Actinomycetota</taxon>
        <taxon>Actinomycetes</taxon>
        <taxon>Micrococcales</taxon>
        <taxon>Microbacteriaceae</taxon>
        <taxon>Microbacterium</taxon>
    </lineage>
</organism>
<dbReference type="CDD" id="cd00085">
    <property type="entry name" value="HNHc"/>
    <property type="match status" value="1"/>
</dbReference>
<dbReference type="AlphaFoldDB" id="A0A498C474"/>
<dbReference type="Gene3D" id="1.10.30.50">
    <property type="match status" value="1"/>
</dbReference>
<keyword evidence="4" id="KW-1185">Reference proteome</keyword>
<feature type="domain" description="HNH nuclease" evidence="2">
    <location>
        <begin position="385"/>
        <end position="437"/>
    </location>
</feature>
<evidence type="ECO:0000313" key="3">
    <source>
        <dbReference type="EMBL" id="RLK47361.1"/>
    </source>
</evidence>
<dbReference type="EMBL" id="RCDB01000003">
    <property type="protein sequence ID" value="RLK47361.1"/>
    <property type="molecule type" value="Genomic_DNA"/>
</dbReference>
<proteinExistence type="predicted"/>
<dbReference type="SMART" id="SM00507">
    <property type="entry name" value="HNHc"/>
    <property type="match status" value="1"/>
</dbReference>
<dbReference type="Pfam" id="PF02720">
    <property type="entry name" value="DUF222"/>
    <property type="match status" value="1"/>
</dbReference>
<feature type="region of interest" description="Disordered" evidence="1">
    <location>
        <begin position="442"/>
        <end position="471"/>
    </location>
</feature>
<dbReference type="InterPro" id="IPR003870">
    <property type="entry name" value="DUF222"/>
</dbReference>
<comment type="caution">
    <text evidence="3">The sequence shown here is derived from an EMBL/GenBank/DDBJ whole genome shotgun (WGS) entry which is preliminary data.</text>
</comment>
<evidence type="ECO:0000313" key="4">
    <source>
        <dbReference type="Proteomes" id="UP000273158"/>
    </source>
</evidence>
<evidence type="ECO:0000259" key="2">
    <source>
        <dbReference type="SMART" id="SM00507"/>
    </source>
</evidence>
<sequence length="471" mass="51846">MDLSTNTEVAFEDSLWADPEYVEAYWQTFLADLERRGIPGEDVDGEFAETMPFDPIEQAVALARQARSLSSRTDAAFAAVLADAARSPEQWVGPDPTLDPLWRDPSGLSNAAVRARRRDLAVRSAALDLGARTQLSDLQVRSRAHKAKTLEERCPRLWRAAVDGAISEQNVAAAAHAADTLPADARDAWERFDEVAADAAQRLAPGRFRQRVRTIRDRAHPESREERHARAAADRDVRFHGDDDGMVCVTAFIPASFGRLAEERLDATARHLASQTDETRTTAQLRADVFCDLLVHGGSDQVPTERDEPAFPAATVTTTVHLTIPVLTLLGAGDAPATLDGYGPIDQDTARTLAAGASEWYRVLTDPVRGTVLDVERRAYRVPRALRRWLTARHPYCLAPGCTRPSRLCDIDHRIRWADGGATAASNLGPLCERHHSVKDGTPWAMNRDDEGRLSWTSPTGFELDADPPPF</sequence>